<proteinExistence type="predicted"/>
<dbReference type="InterPro" id="IPR000835">
    <property type="entry name" value="HTH_MarR-typ"/>
</dbReference>
<evidence type="ECO:0000313" key="6">
    <source>
        <dbReference type="Proteomes" id="UP000247781"/>
    </source>
</evidence>
<dbReference type="Pfam" id="PF12802">
    <property type="entry name" value="MarR_2"/>
    <property type="match status" value="1"/>
</dbReference>
<accession>A0A318HJG1</accession>
<comment type="caution">
    <text evidence="5">The sequence shown here is derived from an EMBL/GenBank/DDBJ whole genome shotgun (WGS) entry which is preliminary data.</text>
</comment>
<dbReference type="GO" id="GO:0003700">
    <property type="term" value="F:DNA-binding transcription factor activity"/>
    <property type="evidence" value="ECO:0007669"/>
    <property type="project" value="InterPro"/>
</dbReference>
<evidence type="ECO:0000256" key="3">
    <source>
        <dbReference type="ARBA" id="ARBA00023163"/>
    </source>
</evidence>
<name>A0A318HJG1_9MYCO</name>
<dbReference type="SMART" id="SM00347">
    <property type="entry name" value="HTH_MARR"/>
    <property type="match status" value="1"/>
</dbReference>
<keyword evidence="2" id="KW-0238">DNA-binding</keyword>
<sequence>MTQLYDDALAPVGLRSTQYAVLEELDRRADAPPTMGELAETLVLDRSALGHNLRPLERDGLVALVASDDDRRRRRVVLTTTGHAKFVQARQAWKLAQDRFNDVFGESAAAKLRATLLRIARDERLATLTG</sequence>
<keyword evidence="6" id="KW-1185">Reference proteome</keyword>
<dbReference type="SUPFAM" id="SSF46785">
    <property type="entry name" value="Winged helix' DNA-binding domain"/>
    <property type="match status" value="1"/>
</dbReference>
<organism evidence="5 6">
    <name type="scientific">Mycolicibacterium moriokaense</name>
    <dbReference type="NCBI Taxonomy" id="39691"/>
    <lineage>
        <taxon>Bacteria</taxon>
        <taxon>Bacillati</taxon>
        <taxon>Actinomycetota</taxon>
        <taxon>Actinomycetes</taxon>
        <taxon>Mycobacteriales</taxon>
        <taxon>Mycobacteriaceae</taxon>
        <taxon>Mycolicibacterium</taxon>
    </lineage>
</organism>
<keyword evidence="1" id="KW-0805">Transcription regulation</keyword>
<evidence type="ECO:0000256" key="2">
    <source>
        <dbReference type="ARBA" id="ARBA00023125"/>
    </source>
</evidence>
<dbReference type="InterPro" id="IPR036390">
    <property type="entry name" value="WH_DNA-bd_sf"/>
</dbReference>
<evidence type="ECO:0000259" key="4">
    <source>
        <dbReference type="PROSITE" id="PS50995"/>
    </source>
</evidence>
<gene>
    <name evidence="5" type="ORF">C8E89_10351</name>
</gene>
<dbReference type="InterPro" id="IPR036388">
    <property type="entry name" value="WH-like_DNA-bd_sf"/>
</dbReference>
<dbReference type="InterPro" id="IPR023187">
    <property type="entry name" value="Tscrpt_reg_MarR-type_CS"/>
</dbReference>
<keyword evidence="3" id="KW-0804">Transcription</keyword>
<evidence type="ECO:0000313" key="5">
    <source>
        <dbReference type="EMBL" id="PXX10964.1"/>
    </source>
</evidence>
<reference evidence="5 6" key="2">
    <citation type="submission" date="2018-06" db="EMBL/GenBank/DDBJ databases">
        <title>Sequencing of bacterial isolates from soil warming experiment in Harvard Forest, Massachusetts, USA.</title>
        <authorList>
            <person name="Deangelis K.PhD."/>
        </authorList>
    </citation>
    <scope>NUCLEOTIDE SEQUENCE [LARGE SCALE GENOMIC DNA]</scope>
    <source>
        <strain evidence="5 6">GAS496</strain>
    </source>
</reference>
<protein>
    <submittedName>
        <fullName evidence="5">MarR family transcriptional regulator</fullName>
    </submittedName>
</protein>
<dbReference type="GO" id="GO:0003677">
    <property type="term" value="F:DNA binding"/>
    <property type="evidence" value="ECO:0007669"/>
    <property type="project" value="UniProtKB-KW"/>
</dbReference>
<dbReference type="Proteomes" id="UP000247781">
    <property type="component" value="Unassembled WGS sequence"/>
</dbReference>
<dbReference type="GO" id="GO:0006950">
    <property type="term" value="P:response to stress"/>
    <property type="evidence" value="ECO:0007669"/>
    <property type="project" value="TreeGrafter"/>
</dbReference>
<dbReference type="InterPro" id="IPR039422">
    <property type="entry name" value="MarR/SlyA-like"/>
</dbReference>
<dbReference type="PANTHER" id="PTHR33164">
    <property type="entry name" value="TRANSCRIPTIONAL REGULATOR, MARR FAMILY"/>
    <property type="match status" value="1"/>
</dbReference>
<dbReference type="AlphaFoldDB" id="A0A318HJG1"/>
<dbReference type="Gene3D" id="1.10.10.10">
    <property type="entry name" value="Winged helix-like DNA-binding domain superfamily/Winged helix DNA-binding domain"/>
    <property type="match status" value="1"/>
</dbReference>
<dbReference type="PROSITE" id="PS50995">
    <property type="entry name" value="HTH_MARR_2"/>
    <property type="match status" value="1"/>
</dbReference>
<evidence type="ECO:0000256" key="1">
    <source>
        <dbReference type="ARBA" id="ARBA00023015"/>
    </source>
</evidence>
<feature type="domain" description="HTH marR-type" evidence="4">
    <location>
        <begin position="1"/>
        <end position="121"/>
    </location>
</feature>
<dbReference type="PANTHER" id="PTHR33164:SF105">
    <property type="entry name" value="TRANSCRIPTIONAL REPRESSOR PROTEIN-RELATED"/>
    <property type="match status" value="1"/>
</dbReference>
<dbReference type="RefSeq" id="WP_220032462.1">
    <property type="nucleotide sequence ID" value="NZ_QJJU01000003.1"/>
</dbReference>
<dbReference type="PROSITE" id="PS01117">
    <property type="entry name" value="HTH_MARR_1"/>
    <property type="match status" value="1"/>
</dbReference>
<dbReference type="EMBL" id="QJJU01000003">
    <property type="protein sequence ID" value="PXX10964.1"/>
    <property type="molecule type" value="Genomic_DNA"/>
</dbReference>
<reference evidence="6" key="1">
    <citation type="submission" date="2018-05" db="EMBL/GenBank/DDBJ databases">
        <authorList>
            <person name="Deangelis K."/>
            <person name="Huntemann M."/>
            <person name="Clum A."/>
            <person name="Pillay M."/>
            <person name="Palaniappan K."/>
            <person name="Varghese N."/>
            <person name="Mikhailova N."/>
            <person name="Stamatis D."/>
            <person name="Reddy T."/>
            <person name="Daum C."/>
            <person name="Shapiro N."/>
            <person name="Ivanova N."/>
            <person name="Kyrpides N."/>
            <person name="Woyke T."/>
        </authorList>
    </citation>
    <scope>NUCLEOTIDE SEQUENCE [LARGE SCALE GENOMIC DNA]</scope>
    <source>
        <strain evidence="6">GAS496</strain>
    </source>
</reference>